<evidence type="ECO:0000313" key="2">
    <source>
        <dbReference type="EMBL" id="KKN60175.1"/>
    </source>
</evidence>
<protein>
    <submittedName>
        <fullName evidence="2">Uncharacterized protein</fullName>
    </submittedName>
</protein>
<evidence type="ECO:0000256" key="1">
    <source>
        <dbReference type="SAM" id="Coils"/>
    </source>
</evidence>
<sequence>MPEDSNNLDKTTFNMGISILQRIDGWQRRAEEFYSMRMPEQMKLCLDNVHMIIALFLPEMSGDFQKEFREKDKQINRHLKSLANLKNKFQDHKRTADRTSHEHMTSLLLKELFQFNVCLNKILHAKGLSLTDKPNPGKAMLKMTGR</sequence>
<name>A0A0F9RUN2_9ZZZZ</name>
<comment type="caution">
    <text evidence="2">The sequence shown here is derived from an EMBL/GenBank/DDBJ whole genome shotgun (WGS) entry which is preliminary data.</text>
</comment>
<dbReference type="AlphaFoldDB" id="A0A0F9RUN2"/>
<feature type="coiled-coil region" evidence="1">
    <location>
        <begin position="68"/>
        <end position="102"/>
    </location>
</feature>
<reference evidence="2" key="1">
    <citation type="journal article" date="2015" name="Nature">
        <title>Complex archaea that bridge the gap between prokaryotes and eukaryotes.</title>
        <authorList>
            <person name="Spang A."/>
            <person name="Saw J.H."/>
            <person name="Jorgensen S.L."/>
            <person name="Zaremba-Niedzwiedzka K."/>
            <person name="Martijn J."/>
            <person name="Lind A.E."/>
            <person name="van Eijk R."/>
            <person name="Schleper C."/>
            <person name="Guy L."/>
            <person name="Ettema T.J."/>
        </authorList>
    </citation>
    <scope>NUCLEOTIDE SEQUENCE</scope>
</reference>
<dbReference type="EMBL" id="LAZR01000703">
    <property type="protein sequence ID" value="KKN60175.1"/>
    <property type="molecule type" value="Genomic_DNA"/>
</dbReference>
<proteinExistence type="predicted"/>
<keyword evidence="1" id="KW-0175">Coiled coil</keyword>
<accession>A0A0F9RUN2</accession>
<organism evidence="2">
    <name type="scientific">marine sediment metagenome</name>
    <dbReference type="NCBI Taxonomy" id="412755"/>
    <lineage>
        <taxon>unclassified sequences</taxon>
        <taxon>metagenomes</taxon>
        <taxon>ecological metagenomes</taxon>
    </lineage>
</organism>
<gene>
    <name evidence="2" type="ORF">LCGC14_0534660</name>
</gene>